<name>A0A6J4P960_9ACTN</name>
<gene>
    <name evidence="1" type="ORF">AVDCRST_MAG22-1424</name>
</gene>
<accession>A0A6J4P960</accession>
<proteinExistence type="predicted"/>
<protein>
    <submittedName>
        <fullName evidence="1">Uncharacterized protein</fullName>
    </submittedName>
</protein>
<evidence type="ECO:0000313" key="1">
    <source>
        <dbReference type="EMBL" id="CAA9403848.1"/>
    </source>
</evidence>
<feature type="non-terminal residue" evidence="1">
    <location>
        <position position="64"/>
    </location>
</feature>
<organism evidence="1">
    <name type="scientific">uncultured Rubrobacteraceae bacterium</name>
    <dbReference type="NCBI Taxonomy" id="349277"/>
    <lineage>
        <taxon>Bacteria</taxon>
        <taxon>Bacillati</taxon>
        <taxon>Actinomycetota</taxon>
        <taxon>Rubrobacteria</taxon>
        <taxon>Rubrobacterales</taxon>
        <taxon>Rubrobacteraceae</taxon>
        <taxon>environmental samples</taxon>
    </lineage>
</organism>
<dbReference type="EMBL" id="CADCUV010000057">
    <property type="protein sequence ID" value="CAA9403848.1"/>
    <property type="molecule type" value="Genomic_DNA"/>
</dbReference>
<sequence length="64" mass="6637">TADPGARVPPLLRAPDLRPGLVRGARGFAAGARSGRGGGPLRLAGLRDVLANTASRRRPRDRGI</sequence>
<reference evidence="1" key="1">
    <citation type="submission" date="2020-02" db="EMBL/GenBank/DDBJ databases">
        <authorList>
            <person name="Meier V. D."/>
        </authorList>
    </citation>
    <scope>NUCLEOTIDE SEQUENCE</scope>
    <source>
        <strain evidence="1">AVDCRST_MAG22</strain>
    </source>
</reference>
<feature type="non-terminal residue" evidence="1">
    <location>
        <position position="1"/>
    </location>
</feature>
<dbReference type="AlphaFoldDB" id="A0A6J4P960"/>